<feature type="domain" description="Luciferase-like" evidence="6">
    <location>
        <begin position="49"/>
        <end position="405"/>
    </location>
</feature>
<keyword evidence="1" id="KW-0285">Flavoprotein</keyword>
<name>A0A9P8PHD6_9ASCO</name>
<gene>
    <name evidence="7" type="ORF">WICMUC_004619</name>
</gene>
<evidence type="ECO:0000256" key="5">
    <source>
        <dbReference type="ARBA" id="ARBA00033748"/>
    </source>
</evidence>
<dbReference type="SUPFAM" id="SSF51679">
    <property type="entry name" value="Bacterial luciferase-like"/>
    <property type="match status" value="1"/>
</dbReference>
<evidence type="ECO:0000256" key="2">
    <source>
        <dbReference type="ARBA" id="ARBA00022643"/>
    </source>
</evidence>
<dbReference type="InterPro" id="IPR011251">
    <property type="entry name" value="Luciferase-like_dom"/>
</dbReference>
<dbReference type="PIRSF" id="PIRSF000337">
    <property type="entry name" value="NTA_MOA"/>
    <property type="match status" value="1"/>
</dbReference>
<protein>
    <recommendedName>
        <fullName evidence="6">Luciferase-like domain-containing protein</fullName>
    </recommendedName>
</protein>
<dbReference type="PANTHER" id="PTHR30011:SF16">
    <property type="entry name" value="C2H2 FINGER DOMAIN TRANSCRIPTION FACTOR (EUROFUNG)-RELATED"/>
    <property type="match status" value="1"/>
</dbReference>
<evidence type="ECO:0000313" key="7">
    <source>
        <dbReference type="EMBL" id="KAH3671439.1"/>
    </source>
</evidence>
<reference evidence="7" key="2">
    <citation type="submission" date="2021-01" db="EMBL/GenBank/DDBJ databases">
        <authorList>
            <person name="Schikora-Tamarit M.A."/>
        </authorList>
    </citation>
    <scope>NUCLEOTIDE SEQUENCE</scope>
    <source>
        <strain evidence="7">CBS6341</strain>
    </source>
</reference>
<dbReference type="InterPro" id="IPR051260">
    <property type="entry name" value="Diverse_substr_monoxygenases"/>
</dbReference>
<keyword evidence="4" id="KW-0503">Monooxygenase</keyword>
<comment type="caution">
    <text evidence="7">The sequence shown here is derived from an EMBL/GenBank/DDBJ whole genome shotgun (WGS) entry which is preliminary data.</text>
</comment>
<evidence type="ECO:0000313" key="8">
    <source>
        <dbReference type="Proteomes" id="UP000769528"/>
    </source>
</evidence>
<reference evidence="7" key="1">
    <citation type="journal article" date="2021" name="Open Biol.">
        <title>Shared evolutionary footprints suggest mitochondrial oxidative damage underlies multiple complex I losses in fungi.</title>
        <authorList>
            <person name="Schikora-Tamarit M.A."/>
            <person name="Marcet-Houben M."/>
            <person name="Nosek J."/>
            <person name="Gabaldon T."/>
        </authorList>
    </citation>
    <scope>NUCLEOTIDE SEQUENCE</scope>
    <source>
        <strain evidence="7">CBS6341</strain>
    </source>
</reference>
<dbReference type="Proteomes" id="UP000769528">
    <property type="component" value="Unassembled WGS sequence"/>
</dbReference>
<dbReference type="Pfam" id="PF00296">
    <property type="entry name" value="Bac_luciferase"/>
    <property type="match status" value="1"/>
</dbReference>
<dbReference type="InterPro" id="IPR036661">
    <property type="entry name" value="Luciferase-like_sf"/>
</dbReference>
<evidence type="ECO:0000256" key="3">
    <source>
        <dbReference type="ARBA" id="ARBA00023002"/>
    </source>
</evidence>
<proteinExistence type="inferred from homology"/>
<keyword evidence="3" id="KW-0560">Oxidoreductase</keyword>
<comment type="similarity">
    <text evidence="5">Belongs to the NtaA/SnaA/DszA monooxygenase family.</text>
</comment>
<dbReference type="AlphaFoldDB" id="A0A9P8PHD6"/>
<dbReference type="OrthoDB" id="5561043at2759"/>
<dbReference type="GO" id="GO:0004497">
    <property type="term" value="F:monooxygenase activity"/>
    <property type="evidence" value="ECO:0007669"/>
    <property type="project" value="UniProtKB-KW"/>
</dbReference>
<dbReference type="NCBIfam" id="TIGR03860">
    <property type="entry name" value="FMN_nitrolo"/>
    <property type="match status" value="1"/>
</dbReference>
<evidence type="ECO:0000256" key="4">
    <source>
        <dbReference type="ARBA" id="ARBA00023033"/>
    </source>
</evidence>
<dbReference type="Gene3D" id="3.20.20.30">
    <property type="entry name" value="Luciferase-like domain"/>
    <property type="match status" value="1"/>
</dbReference>
<evidence type="ECO:0000259" key="6">
    <source>
        <dbReference type="Pfam" id="PF00296"/>
    </source>
</evidence>
<dbReference type="GO" id="GO:0016705">
    <property type="term" value="F:oxidoreductase activity, acting on paired donors, with incorporation or reduction of molecular oxygen"/>
    <property type="evidence" value="ECO:0007669"/>
    <property type="project" value="InterPro"/>
</dbReference>
<dbReference type="EMBL" id="JAEUBF010001278">
    <property type="protein sequence ID" value="KAH3671439.1"/>
    <property type="molecule type" value="Genomic_DNA"/>
</dbReference>
<dbReference type="PANTHER" id="PTHR30011">
    <property type="entry name" value="ALKANESULFONATE MONOOXYGENASE-RELATED"/>
    <property type="match status" value="1"/>
</dbReference>
<evidence type="ECO:0000256" key="1">
    <source>
        <dbReference type="ARBA" id="ARBA00022630"/>
    </source>
</evidence>
<organism evidence="7 8">
    <name type="scientific">Wickerhamomyces mucosus</name>
    <dbReference type="NCBI Taxonomy" id="1378264"/>
    <lineage>
        <taxon>Eukaryota</taxon>
        <taxon>Fungi</taxon>
        <taxon>Dikarya</taxon>
        <taxon>Ascomycota</taxon>
        <taxon>Saccharomycotina</taxon>
        <taxon>Saccharomycetes</taxon>
        <taxon>Phaffomycetales</taxon>
        <taxon>Wickerhamomycetaceae</taxon>
        <taxon>Wickerhamomyces</taxon>
    </lineage>
</organism>
<sequence>MTQPPTKKQKVSGKRDPLILNFFQALTPVLHAPGQWKNPRDESRKYYTAENWIKTAKIAERGKIHGIFFGDSLAPYGGYNSKDLDGPFNFQEAAKSGNNFPKNDPTAYLAAMAINTKNLSFGFTCTTLSEHPYHFARRMATLDHISKGRVGWNVVTSFLESAARNLLNNERLPAKPERYEKADEYLQVFYELLLSSWRDDGVVFDREHGIFSNPDAIREINFEGKYFKVPGPQISEPSPQRIPLIIQAGTSEKGALLGAKHSELIFLGGESPEIVAEKIANIRKLATEKYNRDIKKLKFVTIARIIVGKTSEEAQAKWKEIESYKDVEGIMVQVGGRGIDLSLVDSWDEDLTKSPHESIRLAALGVSKGNPGVKITKKFFVDSHFTTFIGSAEEVADEIEHYVEVSGIDGFNFTNVVFPENFEDIVDLLIPELQKRGLAQTEYAVEGGTYREQIYREKGHTFVPEDHYAYGLRWKAGVSKEDFEEHLKELKKKQEELKIYAYK</sequence>
<dbReference type="InterPro" id="IPR016215">
    <property type="entry name" value="NTA_MOA"/>
</dbReference>
<accession>A0A9P8PHD6</accession>
<keyword evidence="8" id="KW-1185">Reference proteome</keyword>
<keyword evidence="2" id="KW-0288">FMN</keyword>